<proteinExistence type="predicted"/>
<keyword evidence="2" id="KW-1185">Reference proteome</keyword>
<organism evidence="1 2">
    <name type="scientific">Larkinella terrae</name>
    <dbReference type="NCBI Taxonomy" id="2025311"/>
    <lineage>
        <taxon>Bacteria</taxon>
        <taxon>Pseudomonadati</taxon>
        <taxon>Bacteroidota</taxon>
        <taxon>Cytophagia</taxon>
        <taxon>Cytophagales</taxon>
        <taxon>Spirosomataceae</taxon>
        <taxon>Larkinella</taxon>
    </lineage>
</organism>
<dbReference type="EMBL" id="WJXZ01000001">
    <property type="protein sequence ID" value="MRS60338.1"/>
    <property type="molecule type" value="Genomic_DNA"/>
</dbReference>
<evidence type="ECO:0000313" key="2">
    <source>
        <dbReference type="Proteomes" id="UP000441754"/>
    </source>
</evidence>
<name>A0A7K0EFX7_9BACT</name>
<protein>
    <submittedName>
        <fullName evidence="1">Uncharacterized protein</fullName>
    </submittedName>
</protein>
<sequence length="115" mass="12527">MMTKFTQVARGGLCFVFLAGLFGRCSMPDHYAPQESCSEIRAALTSCKNGYELLAIVNQKTNERTVPTTKVAFVADDLKSLGSECFYNGNLIVESTATSLKVADGTNFYEYGCAK</sequence>
<reference evidence="1 2" key="1">
    <citation type="journal article" date="2018" name="Antonie Van Leeuwenhoek">
        <title>Larkinella terrae sp. nov., isolated from soil on Jeju Island, South Korea.</title>
        <authorList>
            <person name="Ten L.N."/>
            <person name="Jeon J."/>
            <person name="Park S.J."/>
            <person name="Park S."/>
            <person name="Lee S.Y."/>
            <person name="Kim M.K."/>
            <person name="Jung H.Y."/>
        </authorList>
    </citation>
    <scope>NUCLEOTIDE SEQUENCE [LARGE SCALE GENOMIC DNA]</scope>
    <source>
        <strain evidence="1 2">KCTC 52001</strain>
    </source>
</reference>
<evidence type="ECO:0000313" key="1">
    <source>
        <dbReference type="EMBL" id="MRS60338.1"/>
    </source>
</evidence>
<comment type="caution">
    <text evidence="1">The sequence shown here is derived from an EMBL/GenBank/DDBJ whole genome shotgun (WGS) entry which is preliminary data.</text>
</comment>
<dbReference type="AlphaFoldDB" id="A0A7K0EFX7"/>
<gene>
    <name evidence="1" type="ORF">GJJ30_03465</name>
</gene>
<accession>A0A7K0EFX7</accession>
<dbReference type="RefSeq" id="WP_154173167.1">
    <property type="nucleotide sequence ID" value="NZ_WJXZ01000001.1"/>
</dbReference>
<dbReference type="Proteomes" id="UP000441754">
    <property type="component" value="Unassembled WGS sequence"/>
</dbReference>
<dbReference type="OrthoDB" id="955291at2"/>